<sequence length="276" mass="31384">MATNVSNVTQFSHLTLNEGVNAFDESTDAAKAISKVLDSTLKQPGARRVYTGVEIENPSTLWLFIDWETLEHHNTYRKTADHGPILESLDPYVNFNKYLNKHVTVNPHPPEDVLDKARSPVTEVLLAFFPPDYDVAARATATRRLEEFAGRALKTSPDWRGISYGWSVENDVPVKGDEDKTGSMLIAFIGWPSVEAHQKFRETQDFKDHIGLLREMPQLIKLSAFHDKHGRYLGVVENHATKHKNGRHVRLDLFFAQVWNWDAHVLPVDDFVVEDS</sequence>
<evidence type="ECO:0000313" key="2">
    <source>
        <dbReference type="Proteomes" id="UP001065298"/>
    </source>
</evidence>
<organism evidence="1 2">
    <name type="scientific">Fusarium keratoplasticum</name>
    <dbReference type="NCBI Taxonomy" id="1328300"/>
    <lineage>
        <taxon>Eukaryota</taxon>
        <taxon>Fungi</taxon>
        <taxon>Dikarya</taxon>
        <taxon>Ascomycota</taxon>
        <taxon>Pezizomycotina</taxon>
        <taxon>Sordariomycetes</taxon>
        <taxon>Hypocreomycetidae</taxon>
        <taxon>Hypocreales</taxon>
        <taxon>Nectriaceae</taxon>
        <taxon>Fusarium</taxon>
        <taxon>Fusarium solani species complex</taxon>
    </lineage>
</organism>
<reference evidence="1" key="1">
    <citation type="submission" date="2022-06" db="EMBL/GenBank/DDBJ databases">
        <title>Fusarium solani species complex genomes reveal bases of compartmentalisation and animal pathogenesis.</title>
        <authorList>
            <person name="Tsai I.J."/>
        </authorList>
    </citation>
    <scope>NUCLEOTIDE SEQUENCE</scope>
    <source>
        <strain evidence="1">Fu6.1</strain>
    </source>
</reference>
<proteinExistence type="predicted"/>
<dbReference type="Proteomes" id="UP001065298">
    <property type="component" value="Chromosome 8"/>
</dbReference>
<comment type="caution">
    <text evidence="1">The sequence shown here is derived from an EMBL/GenBank/DDBJ whole genome shotgun (WGS) entry which is preliminary data.</text>
</comment>
<protein>
    <submittedName>
        <fullName evidence="1">Uncharacterized protein</fullName>
    </submittedName>
</protein>
<evidence type="ECO:0000313" key="1">
    <source>
        <dbReference type="EMBL" id="KAI8661018.1"/>
    </source>
</evidence>
<gene>
    <name evidence="1" type="ORF">NCS57_01081000</name>
</gene>
<keyword evidence="2" id="KW-1185">Reference proteome</keyword>
<dbReference type="EMBL" id="CM046510">
    <property type="protein sequence ID" value="KAI8661018.1"/>
    <property type="molecule type" value="Genomic_DNA"/>
</dbReference>
<accession>A0ACC0QQE5</accession>
<name>A0ACC0QQE5_9HYPO</name>